<gene>
    <name evidence="1" type="ORF">DTL42_07690</name>
</gene>
<evidence type="ECO:0000313" key="1">
    <source>
        <dbReference type="EMBL" id="RCS52710.1"/>
    </source>
</evidence>
<reference evidence="1 2" key="1">
    <citation type="submission" date="2018-07" db="EMBL/GenBank/DDBJ databases">
        <title>Comparative genomes isolates from brazilian mangrove.</title>
        <authorList>
            <person name="De Araujo J.E."/>
            <person name="Taketani R.G."/>
            <person name="Silva M.C.P."/>
            <person name="Lourenco M.V."/>
            <person name="Oliveira V.M."/>
            <person name="Andreote F.D."/>
        </authorList>
    </citation>
    <scope>NUCLEOTIDE SEQUENCE [LARGE SCALE GENOMIC DNA]</scope>
    <source>
        <strain evidence="1 2">HEX PRIS-MGV</strain>
    </source>
</reference>
<dbReference type="AlphaFoldDB" id="A0A368KSR9"/>
<comment type="caution">
    <text evidence="1">The sequence shown here is derived from an EMBL/GenBank/DDBJ whole genome shotgun (WGS) entry which is preliminary data.</text>
</comment>
<sequence length="66" mass="7544">MNGIHAGSYRSALTTAQEEFELDMSRLKKALADATCFEEEEAIVLQMREREAKHRDLVASLQRSLF</sequence>
<organism evidence="1 2">
    <name type="scientific">Bremerella cremea</name>
    <dbReference type="NCBI Taxonomy" id="1031537"/>
    <lineage>
        <taxon>Bacteria</taxon>
        <taxon>Pseudomonadati</taxon>
        <taxon>Planctomycetota</taxon>
        <taxon>Planctomycetia</taxon>
        <taxon>Pirellulales</taxon>
        <taxon>Pirellulaceae</taxon>
        <taxon>Bremerella</taxon>
    </lineage>
</organism>
<dbReference type="OrthoDB" id="288707at2"/>
<proteinExistence type="predicted"/>
<protein>
    <submittedName>
        <fullName evidence="1">Uncharacterized protein</fullName>
    </submittedName>
</protein>
<accession>A0A368KSR9</accession>
<name>A0A368KSR9_9BACT</name>
<dbReference type="Proteomes" id="UP000253562">
    <property type="component" value="Unassembled WGS sequence"/>
</dbReference>
<evidence type="ECO:0000313" key="2">
    <source>
        <dbReference type="Proteomes" id="UP000253562"/>
    </source>
</evidence>
<dbReference type="RefSeq" id="WP_114368136.1">
    <property type="nucleotide sequence ID" value="NZ_QPEX01000011.1"/>
</dbReference>
<dbReference type="EMBL" id="QPEX01000011">
    <property type="protein sequence ID" value="RCS52710.1"/>
    <property type="molecule type" value="Genomic_DNA"/>
</dbReference>